<dbReference type="PANTHER" id="PTHR12677">
    <property type="entry name" value="GOLGI APPARATUS MEMBRANE PROTEIN TVP38-RELATED"/>
    <property type="match status" value="1"/>
</dbReference>
<evidence type="ECO:0000256" key="1">
    <source>
        <dbReference type="ARBA" id="ARBA00004651"/>
    </source>
</evidence>
<feature type="transmembrane region" description="Helical" evidence="6">
    <location>
        <begin position="15"/>
        <end position="36"/>
    </location>
</feature>
<gene>
    <name evidence="8" type="ORF">G3M99_13500</name>
</gene>
<dbReference type="InterPro" id="IPR032816">
    <property type="entry name" value="VTT_dom"/>
</dbReference>
<evidence type="ECO:0000256" key="2">
    <source>
        <dbReference type="ARBA" id="ARBA00022475"/>
    </source>
</evidence>
<evidence type="ECO:0000256" key="6">
    <source>
        <dbReference type="RuleBase" id="RU366058"/>
    </source>
</evidence>
<evidence type="ECO:0000256" key="5">
    <source>
        <dbReference type="ARBA" id="ARBA00023136"/>
    </source>
</evidence>
<feature type="transmembrane region" description="Helical" evidence="6">
    <location>
        <begin position="202"/>
        <end position="221"/>
    </location>
</feature>
<comment type="subcellular location">
    <subcellularLocation>
        <location evidence="1 6">Cell membrane</location>
        <topology evidence="1 6">Multi-pass membrane protein</topology>
    </subcellularLocation>
</comment>
<protein>
    <recommendedName>
        <fullName evidence="6">TVP38/TMEM64 family membrane protein</fullName>
    </recommendedName>
</protein>
<dbReference type="AlphaFoldDB" id="A0A6M0H540"/>
<accession>A0A6M0H540</accession>
<comment type="caution">
    <text evidence="8">The sequence shown here is derived from an EMBL/GenBank/DDBJ whole genome shotgun (WGS) entry which is preliminary data.</text>
</comment>
<reference evidence="8 9" key="1">
    <citation type="submission" date="2020-02" db="EMBL/GenBank/DDBJ databases">
        <title>Genome assembly of a novel Clostridium senegalense strain.</title>
        <authorList>
            <person name="Gupta T.B."/>
            <person name="Jauregui R."/>
            <person name="Maclean P."/>
            <person name="Nawarathana A."/>
            <person name="Brightwell G."/>
        </authorList>
    </citation>
    <scope>NUCLEOTIDE SEQUENCE [LARGE SCALE GENOMIC DNA]</scope>
    <source>
        <strain evidence="8 9">AGRFS4</strain>
    </source>
</reference>
<comment type="caution">
    <text evidence="6">Lacks conserved residue(s) required for the propagation of feature annotation.</text>
</comment>
<feature type="domain" description="VTT" evidence="7">
    <location>
        <begin position="77"/>
        <end position="195"/>
    </location>
</feature>
<organism evidence="8 9">
    <name type="scientific">Clostridium senegalense</name>
    <dbReference type="NCBI Taxonomy" id="1465809"/>
    <lineage>
        <taxon>Bacteria</taxon>
        <taxon>Bacillati</taxon>
        <taxon>Bacillota</taxon>
        <taxon>Clostridia</taxon>
        <taxon>Eubacteriales</taxon>
        <taxon>Clostridiaceae</taxon>
        <taxon>Clostridium</taxon>
    </lineage>
</organism>
<proteinExistence type="inferred from homology"/>
<evidence type="ECO:0000256" key="3">
    <source>
        <dbReference type="ARBA" id="ARBA00022692"/>
    </source>
</evidence>
<evidence type="ECO:0000256" key="4">
    <source>
        <dbReference type="ARBA" id="ARBA00022989"/>
    </source>
</evidence>
<sequence length="244" mass="27726">MEIISRKIENFLKKYGVHLFFAVFTIITIIVGYEYFSKYASAFKDPDNIKNVILSYGAYSFLIFIALQVIQVVFFFIPGEVVQIVGGYIYGPIKGSLLSIIGIALGSAIGYLIARYLMREQVQKMIEKRDLKLFKKILTRGSNKLVIFFVYLIPGIPKDILVYLCGVSDIDFLEFLIYSTLGRLPWIIVSALFGNGIGERNYVTLTIIAIVSLGFFIFGVLKGKDLLNKFHKIKNKKSSKFHKK</sequence>
<dbReference type="EMBL" id="JAAGPU010000027">
    <property type="protein sequence ID" value="NEU05846.1"/>
    <property type="molecule type" value="Genomic_DNA"/>
</dbReference>
<dbReference type="GO" id="GO:0005886">
    <property type="term" value="C:plasma membrane"/>
    <property type="evidence" value="ECO:0007669"/>
    <property type="project" value="UniProtKB-SubCell"/>
</dbReference>
<name>A0A6M0H540_9CLOT</name>
<keyword evidence="2 6" id="KW-1003">Cell membrane</keyword>
<dbReference type="InterPro" id="IPR015414">
    <property type="entry name" value="TMEM64"/>
</dbReference>
<feature type="transmembrane region" description="Helical" evidence="6">
    <location>
        <begin position="56"/>
        <end position="77"/>
    </location>
</feature>
<keyword evidence="5 6" id="KW-0472">Membrane</keyword>
<keyword evidence="4 6" id="KW-1133">Transmembrane helix</keyword>
<comment type="similarity">
    <text evidence="6">Belongs to the TVP38/TMEM64 family.</text>
</comment>
<dbReference type="Proteomes" id="UP000481872">
    <property type="component" value="Unassembled WGS sequence"/>
</dbReference>
<feature type="transmembrane region" description="Helical" evidence="6">
    <location>
        <begin position="97"/>
        <end position="117"/>
    </location>
</feature>
<dbReference type="PANTHER" id="PTHR12677:SF59">
    <property type="entry name" value="GOLGI APPARATUS MEMBRANE PROTEIN TVP38-RELATED"/>
    <property type="match status" value="1"/>
</dbReference>
<keyword evidence="9" id="KW-1185">Reference proteome</keyword>
<evidence type="ECO:0000313" key="8">
    <source>
        <dbReference type="EMBL" id="NEU05846.1"/>
    </source>
</evidence>
<evidence type="ECO:0000313" key="9">
    <source>
        <dbReference type="Proteomes" id="UP000481872"/>
    </source>
</evidence>
<dbReference type="RefSeq" id="WP_199870491.1">
    <property type="nucleotide sequence ID" value="NZ_JAAGPU010000027.1"/>
</dbReference>
<dbReference type="Pfam" id="PF09335">
    <property type="entry name" value="VTT_dom"/>
    <property type="match status" value="1"/>
</dbReference>
<keyword evidence="3 6" id="KW-0812">Transmembrane</keyword>
<evidence type="ECO:0000259" key="7">
    <source>
        <dbReference type="Pfam" id="PF09335"/>
    </source>
</evidence>